<evidence type="ECO:0000313" key="1">
    <source>
        <dbReference type="EMBL" id="KAJ7557517.1"/>
    </source>
</evidence>
<proteinExistence type="predicted"/>
<comment type="caution">
    <text evidence="1">The sequence shown here is derived from an EMBL/GenBank/DDBJ whole genome shotgun (WGS) entry which is preliminary data.</text>
</comment>
<reference evidence="2" key="1">
    <citation type="journal article" date="2024" name="Proc. Natl. Acad. Sci. U.S.A.">
        <title>Extraordinary preservation of gene collinearity over three hundred million years revealed in homosporous lycophytes.</title>
        <authorList>
            <person name="Li C."/>
            <person name="Wickell D."/>
            <person name="Kuo L.Y."/>
            <person name="Chen X."/>
            <person name="Nie B."/>
            <person name="Liao X."/>
            <person name="Peng D."/>
            <person name="Ji J."/>
            <person name="Jenkins J."/>
            <person name="Williams M."/>
            <person name="Shu S."/>
            <person name="Plott C."/>
            <person name="Barry K."/>
            <person name="Rajasekar S."/>
            <person name="Grimwood J."/>
            <person name="Han X."/>
            <person name="Sun S."/>
            <person name="Hou Z."/>
            <person name="He W."/>
            <person name="Dai G."/>
            <person name="Sun C."/>
            <person name="Schmutz J."/>
            <person name="Leebens-Mack J.H."/>
            <person name="Li F.W."/>
            <person name="Wang L."/>
        </authorList>
    </citation>
    <scope>NUCLEOTIDE SEQUENCE [LARGE SCALE GENOMIC DNA]</scope>
    <source>
        <strain evidence="2">cv. PW_Plant_1</strain>
    </source>
</reference>
<gene>
    <name evidence="1" type="ORF">O6H91_05G129900</name>
</gene>
<dbReference type="EMBL" id="CM055096">
    <property type="protein sequence ID" value="KAJ7557517.1"/>
    <property type="molecule type" value="Genomic_DNA"/>
</dbReference>
<protein>
    <submittedName>
        <fullName evidence="1">Uncharacterized protein</fullName>
    </submittedName>
</protein>
<name>A0ACC2DTG5_DIPCM</name>
<organism evidence="1 2">
    <name type="scientific">Diphasiastrum complanatum</name>
    <name type="common">Issler's clubmoss</name>
    <name type="synonym">Lycopodium complanatum</name>
    <dbReference type="NCBI Taxonomy" id="34168"/>
    <lineage>
        <taxon>Eukaryota</taxon>
        <taxon>Viridiplantae</taxon>
        <taxon>Streptophyta</taxon>
        <taxon>Embryophyta</taxon>
        <taxon>Tracheophyta</taxon>
        <taxon>Lycopodiopsida</taxon>
        <taxon>Lycopodiales</taxon>
        <taxon>Lycopodiaceae</taxon>
        <taxon>Lycopodioideae</taxon>
        <taxon>Diphasiastrum</taxon>
    </lineage>
</organism>
<evidence type="ECO:0000313" key="2">
    <source>
        <dbReference type="Proteomes" id="UP001162992"/>
    </source>
</evidence>
<accession>A0ACC2DTG5</accession>
<sequence>MVAPSDLLYEIWGVKVYSDGTVDRTEAEQLLPTVSANAELATAGSFSKDVVIDSSTGTWARIYVPESAMSSAEARDTKLPILLYFHGGGFVLCSAASVLFHDYCCKVASRLKAILISVDYRLAPEHKLPAAFDDGFAALKWLQAQASKTPQTHQDPWLSSHADFSKCILMGHSAGGTIVAEVALRAASEGVEPVQIRGLILAIPFFGGIERTNSELEHGYSVEDVPLSFTDACWAASLPEGADRSHRYCCFMGAETQAAMERETMPPSLVVIGTRDPLRDRQVQFVEFVRKAGHRVTLLEFDRCVHDDLLYPEVTGEADLDQAHLTMQHFLFQCFQGIIENSLHR</sequence>
<keyword evidence="2" id="KW-1185">Reference proteome</keyword>
<dbReference type="Proteomes" id="UP001162992">
    <property type="component" value="Chromosome 5"/>
</dbReference>